<evidence type="ECO:0000313" key="1">
    <source>
        <dbReference type="EMBL" id="PWN57415.1"/>
    </source>
</evidence>
<dbReference type="OrthoDB" id="3191794at2"/>
<protein>
    <submittedName>
        <fullName evidence="1">16S rRNA methyltransferase</fullName>
    </submittedName>
</protein>
<dbReference type="PANTHER" id="PTHR36112:SF1">
    <property type="entry name" value="RIBOSOMAL RNA SMALL SUBUNIT METHYLTRANSFERASE J"/>
    <property type="match status" value="1"/>
</dbReference>
<proteinExistence type="predicted"/>
<sequence length="202" mass="22079">MAASVDQTLSIAPVRWTGDEMRRRIRGGRRQPLARACGLGRIDSLRILDATAGYGRDAFVLAALGAKVMLSERLPPLADALVAAHAQALDDPAICAVAARMTVSAGDSRALMQQTQPPFDVIYLDPMYAPPGQKALAKAPMEALRHLTDGDPDARELAQLAWEHTGRRVVIKRSPKAPTLLDRKPSFILKSNRVRYDVYVRS</sequence>
<dbReference type="InterPro" id="IPR007536">
    <property type="entry name" value="16SrRNA_methylTrfase_J"/>
</dbReference>
<dbReference type="CDD" id="cd02440">
    <property type="entry name" value="AdoMet_MTases"/>
    <property type="match status" value="1"/>
</dbReference>
<dbReference type="Gene3D" id="3.40.50.150">
    <property type="entry name" value="Vaccinia Virus protein VP39"/>
    <property type="match status" value="1"/>
</dbReference>
<dbReference type="GO" id="GO:0008990">
    <property type="term" value="F:rRNA (guanine-N2-)-methyltransferase activity"/>
    <property type="evidence" value="ECO:0007669"/>
    <property type="project" value="InterPro"/>
</dbReference>
<name>A0A363UPT4_9GAMM</name>
<dbReference type="AlphaFoldDB" id="A0A363UPT4"/>
<dbReference type="PANTHER" id="PTHR36112">
    <property type="entry name" value="RIBOSOMAL RNA SMALL SUBUNIT METHYLTRANSFERASE J"/>
    <property type="match status" value="1"/>
</dbReference>
<keyword evidence="2" id="KW-1185">Reference proteome</keyword>
<reference evidence="1 2" key="1">
    <citation type="submission" date="2018-05" db="EMBL/GenBank/DDBJ databases">
        <title>Abyssibacter profundi OUC007T gen. nov., sp. nov, a marine bacterium isolated from seawater of the Mariana Trench.</title>
        <authorList>
            <person name="Zhou S."/>
        </authorList>
    </citation>
    <scope>NUCLEOTIDE SEQUENCE [LARGE SCALE GENOMIC DNA]</scope>
    <source>
        <strain evidence="1 2">OUC007</strain>
    </source>
</reference>
<organism evidence="1 2">
    <name type="scientific">Abyssibacter profundi</name>
    <dbReference type="NCBI Taxonomy" id="2182787"/>
    <lineage>
        <taxon>Bacteria</taxon>
        <taxon>Pseudomonadati</taxon>
        <taxon>Pseudomonadota</taxon>
        <taxon>Gammaproteobacteria</taxon>
        <taxon>Chromatiales</taxon>
        <taxon>Oceanococcaceae</taxon>
        <taxon>Abyssibacter</taxon>
    </lineage>
</organism>
<evidence type="ECO:0000313" key="2">
    <source>
        <dbReference type="Proteomes" id="UP000251800"/>
    </source>
</evidence>
<gene>
    <name evidence="1" type="ORF">DEH80_02680</name>
</gene>
<keyword evidence="1" id="KW-0489">Methyltransferase</keyword>
<dbReference type="InterPro" id="IPR029063">
    <property type="entry name" value="SAM-dependent_MTases_sf"/>
</dbReference>
<accession>A0A363UPT4</accession>
<dbReference type="SUPFAM" id="SSF53335">
    <property type="entry name" value="S-adenosyl-L-methionine-dependent methyltransferases"/>
    <property type="match status" value="1"/>
</dbReference>
<dbReference type="Proteomes" id="UP000251800">
    <property type="component" value="Unassembled WGS sequence"/>
</dbReference>
<keyword evidence="1" id="KW-0808">Transferase</keyword>
<comment type="caution">
    <text evidence="1">The sequence shown here is derived from an EMBL/GenBank/DDBJ whole genome shotgun (WGS) entry which is preliminary data.</text>
</comment>
<dbReference type="Pfam" id="PF04445">
    <property type="entry name" value="SAM_MT"/>
    <property type="match status" value="1"/>
</dbReference>
<dbReference type="EMBL" id="QEQK01000002">
    <property type="protein sequence ID" value="PWN57415.1"/>
    <property type="molecule type" value="Genomic_DNA"/>
</dbReference>